<proteinExistence type="inferred from homology"/>
<keyword evidence="5 10" id="KW-0545">Nucleotide biosynthesis</keyword>
<evidence type="ECO:0000256" key="7">
    <source>
        <dbReference type="ARBA" id="ARBA00022777"/>
    </source>
</evidence>
<dbReference type="PANTHER" id="PTHR10344:SF4">
    <property type="entry name" value="UMP-CMP KINASE 2, MITOCHONDRIAL"/>
    <property type="match status" value="1"/>
</dbReference>
<evidence type="ECO:0000259" key="11">
    <source>
        <dbReference type="Pfam" id="PF02223"/>
    </source>
</evidence>
<dbReference type="PROSITE" id="PS01331">
    <property type="entry name" value="THYMIDYLATE_KINASE"/>
    <property type="match status" value="1"/>
</dbReference>
<evidence type="ECO:0000256" key="10">
    <source>
        <dbReference type="HAMAP-Rule" id="MF_00165"/>
    </source>
</evidence>
<dbReference type="PANTHER" id="PTHR10344">
    <property type="entry name" value="THYMIDYLATE KINASE"/>
    <property type="match status" value="1"/>
</dbReference>
<accession>A0ABT9DER7</accession>
<dbReference type="HAMAP" id="MF_00165">
    <property type="entry name" value="Thymidylate_kinase"/>
    <property type="match status" value="1"/>
</dbReference>
<evidence type="ECO:0000313" key="12">
    <source>
        <dbReference type="EMBL" id="MDO8168096.1"/>
    </source>
</evidence>
<dbReference type="Pfam" id="PF02223">
    <property type="entry name" value="Thymidylate_kin"/>
    <property type="match status" value="1"/>
</dbReference>
<comment type="function">
    <text evidence="10">Phosphorylation of dTMP to form dTDP in both de novo and salvage pathways of dTTP synthesis.</text>
</comment>
<keyword evidence="4 10" id="KW-0808">Transferase</keyword>
<evidence type="ECO:0000256" key="1">
    <source>
        <dbReference type="ARBA" id="ARBA00009776"/>
    </source>
</evidence>
<feature type="binding site" evidence="10">
    <location>
        <begin position="7"/>
        <end position="14"/>
    </location>
    <ligand>
        <name>ATP</name>
        <dbReference type="ChEBI" id="CHEBI:30616"/>
    </ligand>
</feature>
<dbReference type="RefSeq" id="WP_304515300.1">
    <property type="nucleotide sequence ID" value="NZ_JAOSID010000004.1"/>
</dbReference>
<keyword evidence="13" id="KW-1185">Reference proteome</keyword>
<keyword evidence="6 10" id="KW-0547">Nucleotide-binding</keyword>
<evidence type="ECO:0000256" key="8">
    <source>
        <dbReference type="ARBA" id="ARBA00022840"/>
    </source>
</evidence>
<evidence type="ECO:0000256" key="6">
    <source>
        <dbReference type="ARBA" id="ARBA00022741"/>
    </source>
</evidence>
<evidence type="ECO:0000256" key="3">
    <source>
        <dbReference type="ARBA" id="ARBA00017144"/>
    </source>
</evidence>
<name>A0ABT9DER7_9MOLU</name>
<comment type="similarity">
    <text evidence="1 10">Belongs to the thymidylate kinase family.</text>
</comment>
<comment type="caution">
    <text evidence="12">The sequence shown here is derived from an EMBL/GenBank/DDBJ whole genome shotgun (WGS) entry which is preliminary data.</text>
</comment>
<organism evidence="12 13">
    <name type="scientific">Candidatus Phytoplasma melaleucae</name>
    <dbReference type="NCBI Taxonomy" id="2982630"/>
    <lineage>
        <taxon>Bacteria</taxon>
        <taxon>Bacillati</taxon>
        <taxon>Mycoplasmatota</taxon>
        <taxon>Mollicutes</taxon>
        <taxon>Acholeplasmatales</taxon>
        <taxon>Acholeplasmataceae</taxon>
        <taxon>Candidatus Phytoplasma</taxon>
    </lineage>
</organism>
<reference evidence="12 13" key="1">
    <citation type="journal article" date="2023" name="Int. J. Syst. Evol. Microbiol.">
        <title>The observation of taxonomic boundaries for the 16SrII and 16SrXXV phytoplasmas using genome-based delimitation.</title>
        <authorList>
            <person name="Rodrigues Jardim B."/>
            <person name="Tran-Nguyen L.T.T."/>
            <person name="Gambley C."/>
            <person name="Al-Sadi A.M."/>
            <person name="Al-Subhi A.M."/>
            <person name="Foissac X."/>
            <person name="Salar P."/>
            <person name="Cai H."/>
            <person name="Yang J.Y."/>
            <person name="Davis R."/>
            <person name="Jones L."/>
            <person name="Rodoni B."/>
            <person name="Constable F.E."/>
        </authorList>
    </citation>
    <scope>NUCLEOTIDE SEQUENCE [LARGE SCALE GENOMIC DNA]</scope>
    <source>
        <strain evidence="12">BAWM-155c</strain>
    </source>
</reference>
<evidence type="ECO:0000256" key="2">
    <source>
        <dbReference type="ARBA" id="ARBA00012980"/>
    </source>
</evidence>
<keyword evidence="7 10" id="KW-0418">Kinase</keyword>
<keyword evidence="8 10" id="KW-0067">ATP-binding</keyword>
<dbReference type="EC" id="2.7.4.9" evidence="2 10"/>
<dbReference type="InterPro" id="IPR039430">
    <property type="entry name" value="Thymidylate_kin-like_dom"/>
</dbReference>
<dbReference type="InterPro" id="IPR018094">
    <property type="entry name" value="Thymidylate_kinase"/>
</dbReference>
<comment type="catalytic activity">
    <reaction evidence="9 10">
        <text>dTMP + ATP = dTDP + ADP</text>
        <dbReference type="Rhea" id="RHEA:13517"/>
        <dbReference type="ChEBI" id="CHEBI:30616"/>
        <dbReference type="ChEBI" id="CHEBI:58369"/>
        <dbReference type="ChEBI" id="CHEBI:63528"/>
        <dbReference type="ChEBI" id="CHEBI:456216"/>
        <dbReference type="EC" id="2.7.4.9"/>
    </reaction>
</comment>
<evidence type="ECO:0000256" key="4">
    <source>
        <dbReference type="ARBA" id="ARBA00022679"/>
    </source>
</evidence>
<evidence type="ECO:0000313" key="13">
    <source>
        <dbReference type="Proteomes" id="UP001172036"/>
    </source>
</evidence>
<gene>
    <name evidence="10 12" type="primary">tmk</name>
    <name evidence="12" type="ORF">OC680_01190</name>
</gene>
<dbReference type="InterPro" id="IPR018095">
    <property type="entry name" value="Thymidylate_kin_CS"/>
</dbReference>
<dbReference type="EMBL" id="JAOSID010000004">
    <property type="protein sequence ID" value="MDO8168096.1"/>
    <property type="molecule type" value="Genomic_DNA"/>
</dbReference>
<dbReference type="GO" id="GO:0004798">
    <property type="term" value="F:dTMP kinase activity"/>
    <property type="evidence" value="ECO:0007669"/>
    <property type="project" value="UniProtKB-EC"/>
</dbReference>
<dbReference type="Gene3D" id="3.40.50.300">
    <property type="entry name" value="P-loop containing nucleotide triphosphate hydrolases"/>
    <property type="match status" value="1"/>
</dbReference>
<dbReference type="InterPro" id="IPR027417">
    <property type="entry name" value="P-loop_NTPase"/>
</dbReference>
<dbReference type="NCBIfam" id="TIGR00041">
    <property type="entry name" value="DTMP_kinase"/>
    <property type="match status" value="1"/>
</dbReference>
<dbReference type="Proteomes" id="UP001172036">
    <property type="component" value="Unassembled WGS sequence"/>
</dbReference>
<sequence length="205" mass="23968">MFISFEGGEGVGKTTLAIYLFKKIVNKYPVILTKEPGGCKFNIPIKKILMQFYNKVDFITEALLYAADRTEHLTKVIIPVLQQNKIVICDRFLDSSFVYQGYVRKLGINFIQKINPLACEWLPDVTFYLDVDPSIALQRLKSQRKQKIEYFDLQKKHFHDQVRQGYLQLCLQYPQRICKINANRSLKEIQLSIAIKIKELFQIDL</sequence>
<feature type="domain" description="Thymidylate kinase-like" evidence="11">
    <location>
        <begin position="5"/>
        <end position="193"/>
    </location>
</feature>
<dbReference type="CDD" id="cd01672">
    <property type="entry name" value="TMPK"/>
    <property type="match status" value="1"/>
</dbReference>
<evidence type="ECO:0000256" key="5">
    <source>
        <dbReference type="ARBA" id="ARBA00022727"/>
    </source>
</evidence>
<evidence type="ECO:0000256" key="9">
    <source>
        <dbReference type="ARBA" id="ARBA00048743"/>
    </source>
</evidence>
<protein>
    <recommendedName>
        <fullName evidence="3 10">Thymidylate kinase</fullName>
        <ecNumber evidence="2 10">2.7.4.9</ecNumber>
    </recommendedName>
    <alternativeName>
        <fullName evidence="10">dTMP kinase</fullName>
    </alternativeName>
</protein>
<dbReference type="SUPFAM" id="SSF52540">
    <property type="entry name" value="P-loop containing nucleoside triphosphate hydrolases"/>
    <property type="match status" value="1"/>
</dbReference>